<keyword evidence="6" id="KW-1185">Reference proteome</keyword>
<evidence type="ECO:0000313" key="6">
    <source>
        <dbReference type="Proteomes" id="UP001157911"/>
    </source>
</evidence>
<feature type="domain" description="Sm" evidence="4">
    <location>
        <begin position="108"/>
        <end position="165"/>
    </location>
</feature>
<dbReference type="SUPFAM" id="SSF50182">
    <property type="entry name" value="Sm-like ribonucleoproteins"/>
    <property type="match status" value="1"/>
</dbReference>
<dbReference type="Proteomes" id="UP001157911">
    <property type="component" value="Unassembled WGS sequence"/>
</dbReference>
<dbReference type="SUPFAM" id="SSF46785">
    <property type="entry name" value="Winged helix' DNA-binding domain"/>
    <property type="match status" value="1"/>
</dbReference>
<dbReference type="RefSeq" id="WP_283400402.1">
    <property type="nucleotide sequence ID" value="NZ_FXUB01000002.1"/>
</dbReference>
<dbReference type="PANTHER" id="PTHR34772">
    <property type="entry name" value="RNA-BINDING PROTEIN HFQ"/>
    <property type="match status" value="1"/>
</dbReference>
<dbReference type="Pfam" id="PF17209">
    <property type="entry name" value="Hfq"/>
    <property type="match status" value="1"/>
</dbReference>
<sequence>MASQSKSEKVKIWIKEYLSEFGEYCGTLEELANLANSTSYLTKKAISELEEEGLINVETKRGKGLVLTLKTEKEDSQKEPQLEPIKEEKSEEELLKEREERKKKKVSLQDQVLTSLLGKEITVFLISGTRLEGKLLDFDNFTLSMTAPKGKSLVYKHAIATILYE</sequence>
<evidence type="ECO:0000313" key="5">
    <source>
        <dbReference type="EMBL" id="SMP11353.1"/>
    </source>
</evidence>
<feature type="region of interest" description="Disordered" evidence="3">
    <location>
        <begin position="72"/>
        <end position="103"/>
    </location>
</feature>
<comment type="caution">
    <text evidence="5">The sequence shown here is derived from an EMBL/GenBank/DDBJ whole genome shotgun (WGS) entry which is preliminary data.</text>
</comment>
<evidence type="ECO:0000256" key="2">
    <source>
        <dbReference type="ARBA" id="ARBA00023016"/>
    </source>
</evidence>
<proteinExistence type="predicted"/>
<dbReference type="InterPro" id="IPR047575">
    <property type="entry name" value="Sm"/>
</dbReference>
<keyword evidence="2" id="KW-0346">Stress response</keyword>
<dbReference type="InterPro" id="IPR036390">
    <property type="entry name" value="WH_DNA-bd_sf"/>
</dbReference>
<gene>
    <name evidence="5" type="ORF">SAMN06265339_0920</name>
</gene>
<dbReference type="EMBL" id="FXUB01000002">
    <property type="protein sequence ID" value="SMP11353.1"/>
    <property type="molecule type" value="Genomic_DNA"/>
</dbReference>
<keyword evidence="1" id="KW-0694">RNA-binding</keyword>
<evidence type="ECO:0000259" key="4">
    <source>
        <dbReference type="PROSITE" id="PS52002"/>
    </source>
</evidence>
<name>A0ABY1NKC8_9BACT</name>
<reference evidence="5 6" key="1">
    <citation type="submission" date="2017-05" db="EMBL/GenBank/DDBJ databases">
        <authorList>
            <person name="Varghese N."/>
            <person name="Submissions S."/>
        </authorList>
    </citation>
    <scope>NUCLEOTIDE SEQUENCE [LARGE SCALE GENOMIC DNA]</scope>
    <source>
        <strain evidence="5 6">DSM 15522</strain>
    </source>
</reference>
<evidence type="ECO:0000256" key="3">
    <source>
        <dbReference type="SAM" id="MobiDB-lite"/>
    </source>
</evidence>
<accession>A0ABY1NKC8</accession>
<dbReference type="PROSITE" id="PS52002">
    <property type="entry name" value="SM"/>
    <property type="match status" value="1"/>
</dbReference>
<dbReference type="PANTHER" id="PTHR34772:SF1">
    <property type="entry name" value="RNA-BINDING PROTEIN HFQ"/>
    <property type="match status" value="1"/>
</dbReference>
<dbReference type="Gene3D" id="2.30.30.100">
    <property type="match status" value="1"/>
</dbReference>
<dbReference type="CDD" id="cd01716">
    <property type="entry name" value="Hfq"/>
    <property type="match status" value="1"/>
</dbReference>
<dbReference type="InterPro" id="IPR005001">
    <property type="entry name" value="Hfq"/>
</dbReference>
<organism evidence="5 6">
    <name type="scientific">Desulfurobacterium pacificum</name>
    <dbReference type="NCBI Taxonomy" id="240166"/>
    <lineage>
        <taxon>Bacteria</taxon>
        <taxon>Pseudomonadati</taxon>
        <taxon>Aquificota</taxon>
        <taxon>Aquificia</taxon>
        <taxon>Desulfurobacteriales</taxon>
        <taxon>Desulfurobacteriaceae</taxon>
        <taxon>Desulfurobacterium</taxon>
    </lineage>
</organism>
<protein>
    <submittedName>
        <fullName evidence="5">RNA chaperone Hfq</fullName>
    </submittedName>
</protein>
<feature type="compositionally biased region" description="Basic and acidic residues" evidence="3">
    <location>
        <begin position="72"/>
        <end position="100"/>
    </location>
</feature>
<evidence type="ECO:0000256" key="1">
    <source>
        <dbReference type="ARBA" id="ARBA00022884"/>
    </source>
</evidence>
<dbReference type="InterPro" id="IPR010920">
    <property type="entry name" value="LSM_dom_sf"/>
</dbReference>